<dbReference type="SUPFAM" id="SSF49785">
    <property type="entry name" value="Galactose-binding domain-like"/>
    <property type="match status" value="1"/>
</dbReference>
<keyword evidence="12" id="KW-1185">Reference proteome</keyword>
<gene>
    <name evidence="11" type="ORF">IIF7_00675</name>
</gene>
<dbReference type="InterPro" id="IPR006584">
    <property type="entry name" value="Cellulose-bd_IV"/>
</dbReference>
<dbReference type="SMART" id="SM00606">
    <property type="entry name" value="CBD_IV"/>
    <property type="match status" value="1"/>
</dbReference>
<feature type="domain" description="CBM6" evidence="10">
    <location>
        <begin position="329"/>
        <end position="455"/>
    </location>
</feature>
<dbReference type="GO" id="GO:0045493">
    <property type="term" value="P:xylan catabolic process"/>
    <property type="evidence" value="ECO:0007669"/>
    <property type="project" value="UniProtKB-KW"/>
</dbReference>
<dbReference type="Pfam" id="PF03422">
    <property type="entry name" value="CBM_6"/>
    <property type="match status" value="1"/>
</dbReference>
<keyword evidence="6 8" id="KW-0326">Glycosidase</keyword>
<evidence type="ECO:0000313" key="12">
    <source>
        <dbReference type="Proteomes" id="UP000192746"/>
    </source>
</evidence>
<dbReference type="SUPFAM" id="SSF75005">
    <property type="entry name" value="Arabinanase/levansucrase/invertase"/>
    <property type="match status" value="1"/>
</dbReference>
<evidence type="ECO:0000256" key="7">
    <source>
        <dbReference type="PIRSR" id="PIRSR606710-2"/>
    </source>
</evidence>
<dbReference type="InterPro" id="IPR005084">
    <property type="entry name" value="CBM6"/>
</dbReference>
<dbReference type="GO" id="GO:0030246">
    <property type="term" value="F:carbohydrate binding"/>
    <property type="evidence" value="ECO:0007669"/>
    <property type="project" value="InterPro"/>
</dbReference>
<comment type="caution">
    <text evidence="11">The sequence shown here is derived from an EMBL/GenBank/DDBJ whole genome shotgun (WGS) entry which is preliminary data.</text>
</comment>
<sequence length="457" mass="51538">MNKAMNQKNLFQLFSLLVFSTVFAQNPIIQTNYTADPAPMVYNGKVYLYTSHDEDDSTWFTMDDWRLYTTVDMVNWTDYGTVLSYKAFDWAQRNAWAPVTTERDGKFYMYVPITDRNGKNGIGVAVSDSPYGPFIDPLGKPLVQESQADIDPAVFVDDDGQAYLFWGNPVCFYAKLNEDMITLGSEIQQIPNTIEAFGKREGEPNERRPTTYEEGPWVYKRDGLYYLIFAAGPLPEHLGYSTSKNITGPYTYQGKVMPRQGGAFTNHPGVIDYKGKTYLFYHNAALPGGSGFTRSVAVEELKFDKDGTIPELQMTDGIEKSLQVLNPFIKTEAETIAWSEGVKAHENESVGVFVTAMKNDAYIKVKDVDFRAKGATRFTARVGTTHNSDVSMEVRLDSKEGPLVTSFKVPMTGGDDRWALVSQEIEKVSGVHDLYFVFKGKAATKIMFFDYWMFSEN</sequence>
<keyword evidence="2" id="KW-0858">Xylan degradation</keyword>
<evidence type="ECO:0000256" key="5">
    <source>
        <dbReference type="ARBA" id="ARBA00023277"/>
    </source>
</evidence>
<dbReference type="PROSITE" id="PS51175">
    <property type="entry name" value="CBM6"/>
    <property type="match status" value="1"/>
</dbReference>
<evidence type="ECO:0000259" key="10">
    <source>
        <dbReference type="PROSITE" id="PS51175"/>
    </source>
</evidence>
<keyword evidence="2" id="KW-0624">Polysaccharide degradation</keyword>
<evidence type="ECO:0000256" key="4">
    <source>
        <dbReference type="ARBA" id="ARBA00022801"/>
    </source>
</evidence>
<dbReference type="CDD" id="cd04084">
    <property type="entry name" value="CBM6_xylanase-like"/>
    <property type="match status" value="1"/>
</dbReference>
<feature type="site" description="Important for catalytic activity, responsible for pKa modulation of the active site Glu and correct orientation of both the proton donor and substrate" evidence="7">
    <location>
        <position position="151"/>
    </location>
</feature>
<dbReference type="CDD" id="cd18618">
    <property type="entry name" value="GH43_Xsa43E-like"/>
    <property type="match status" value="1"/>
</dbReference>
<feature type="signal peptide" evidence="9">
    <location>
        <begin position="1"/>
        <end position="24"/>
    </location>
</feature>
<dbReference type="GO" id="GO:0004553">
    <property type="term" value="F:hydrolase activity, hydrolyzing O-glycosyl compounds"/>
    <property type="evidence" value="ECO:0007669"/>
    <property type="project" value="InterPro"/>
</dbReference>
<reference evidence="11 12" key="1">
    <citation type="submission" date="2013-04" db="EMBL/GenBank/DDBJ databases">
        <title>Zunongwangia sp. 22II14-10F7 Genome Sequencing.</title>
        <authorList>
            <person name="Lai Q."/>
            <person name="Shao Z."/>
        </authorList>
    </citation>
    <scope>NUCLEOTIDE SEQUENCE [LARGE SCALE GENOMIC DNA]</scope>
    <source>
        <strain evidence="11 12">22II14-10F7</strain>
    </source>
</reference>
<keyword evidence="3 9" id="KW-0732">Signal</keyword>
<evidence type="ECO:0000256" key="8">
    <source>
        <dbReference type="RuleBase" id="RU361187"/>
    </source>
</evidence>
<dbReference type="Gene3D" id="2.115.10.20">
    <property type="entry name" value="Glycosyl hydrolase domain, family 43"/>
    <property type="match status" value="1"/>
</dbReference>
<evidence type="ECO:0000256" key="9">
    <source>
        <dbReference type="SAM" id="SignalP"/>
    </source>
</evidence>
<dbReference type="InterPro" id="IPR023296">
    <property type="entry name" value="Glyco_hydro_beta-prop_sf"/>
</dbReference>
<dbReference type="InterPro" id="IPR006710">
    <property type="entry name" value="Glyco_hydro_43"/>
</dbReference>
<evidence type="ECO:0000256" key="1">
    <source>
        <dbReference type="ARBA" id="ARBA00009865"/>
    </source>
</evidence>
<feature type="chain" id="PRO_5013073188" evidence="9">
    <location>
        <begin position="25"/>
        <end position="457"/>
    </location>
</feature>
<evidence type="ECO:0000256" key="2">
    <source>
        <dbReference type="ARBA" id="ARBA00022651"/>
    </source>
</evidence>
<proteinExistence type="inferred from homology"/>
<dbReference type="Pfam" id="PF04616">
    <property type="entry name" value="Glyco_hydro_43"/>
    <property type="match status" value="1"/>
</dbReference>
<dbReference type="PANTHER" id="PTHR43772:SF2">
    <property type="entry name" value="PUTATIVE (AFU_ORTHOLOGUE AFUA_2G04480)-RELATED"/>
    <property type="match status" value="1"/>
</dbReference>
<dbReference type="Proteomes" id="UP000192746">
    <property type="component" value="Unassembled WGS sequence"/>
</dbReference>
<accession>A0A1Y1T972</accession>
<evidence type="ECO:0000256" key="6">
    <source>
        <dbReference type="ARBA" id="ARBA00023295"/>
    </source>
</evidence>
<comment type="similarity">
    <text evidence="1 8">Belongs to the glycosyl hydrolase 43 family.</text>
</comment>
<keyword evidence="4 8" id="KW-0378">Hydrolase</keyword>
<evidence type="ECO:0000313" key="11">
    <source>
        <dbReference type="EMBL" id="ORL47232.1"/>
    </source>
</evidence>
<dbReference type="InterPro" id="IPR008979">
    <property type="entry name" value="Galactose-bd-like_sf"/>
</dbReference>
<evidence type="ECO:0000256" key="3">
    <source>
        <dbReference type="ARBA" id="ARBA00022729"/>
    </source>
</evidence>
<organism evidence="11 12">
    <name type="scientific">Zunongwangia atlantica 22II14-10F7</name>
    <dbReference type="NCBI Taxonomy" id="1185767"/>
    <lineage>
        <taxon>Bacteria</taxon>
        <taxon>Pseudomonadati</taxon>
        <taxon>Bacteroidota</taxon>
        <taxon>Flavobacteriia</taxon>
        <taxon>Flavobacteriales</taxon>
        <taxon>Flavobacteriaceae</taxon>
        <taxon>Zunongwangia</taxon>
    </lineage>
</organism>
<keyword evidence="5" id="KW-0119">Carbohydrate metabolism</keyword>
<dbReference type="InterPro" id="IPR052176">
    <property type="entry name" value="Glycosyl_Hydrlase_43_Enz"/>
</dbReference>
<dbReference type="STRING" id="1185767.IIF7_00675"/>
<protein>
    <submittedName>
        <fullName evidence="11">Glycosyl hydrolase</fullName>
    </submittedName>
</protein>
<dbReference type="PANTHER" id="PTHR43772">
    <property type="entry name" value="ENDO-1,4-BETA-XYLANASE"/>
    <property type="match status" value="1"/>
</dbReference>
<dbReference type="Gene3D" id="2.60.120.260">
    <property type="entry name" value="Galactose-binding domain-like"/>
    <property type="match status" value="1"/>
</dbReference>
<dbReference type="OrthoDB" id="9763933at2"/>
<dbReference type="EMBL" id="ARYN01000001">
    <property type="protein sequence ID" value="ORL47232.1"/>
    <property type="molecule type" value="Genomic_DNA"/>
</dbReference>
<name>A0A1Y1T972_9FLAO</name>
<dbReference type="AlphaFoldDB" id="A0A1Y1T972"/>